<dbReference type="PRINTS" id="PR00385">
    <property type="entry name" value="P450"/>
</dbReference>
<keyword evidence="14" id="KW-0863">Zinc-finger</keyword>
<dbReference type="PROSITE" id="PS00086">
    <property type="entry name" value="CYTOCHROME_P450"/>
    <property type="match status" value="3"/>
</dbReference>
<keyword evidence="18" id="KW-1185">Reference proteome</keyword>
<dbReference type="InterPro" id="IPR036236">
    <property type="entry name" value="Znf_C2H2_sf"/>
</dbReference>
<dbReference type="InterPro" id="IPR013087">
    <property type="entry name" value="Znf_C2H2_type"/>
</dbReference>
<comment type="cofactor">
    <cofactor evidence="1 13">
        <name>heme</name>
        <dbReference type="ChEBI" id="CHEBI:30413"/>
    </cofactor>
</comment>
<evidence type="ECO:0000256" key="11">
    <source>
        <dbReference type="ARBA" id="ARBA00023033"/>
    </source>
</evidence>
<dbReference type="FunFam" id="1.10.630.10:FF:000182">
    <property type="entry name" value="Cytochrome P450 3A4"/>
    <property type="match status" value="1"/>
</dbReference>
<evidence type="ECO:0000256" key="5">
    <source>
        <dbReference type="ARBA" id="ARBA00022617"/>
    </source>
</evidence>
<keyword evidence="12" id="KW-0472">Membrane</keyword>
<dbReference type="Pfam" id="PF00067">
    <property type="entry name" value="p450"/>
    <property type="match status" value="4"/>
</dbReference>
<protein>
    <recommendedName>
        <fullName evidence="16">C2H2-type domain-containing protein</fullName>
    </recommendedName>
</protein>
<evidence type="ECO:0000256" key="8">
    <source>
        <dbReference type="ARBA" id="ARBA00022848"/>
    </source>
</evidence>
<feature type="binding site" description="axial binding residue" evidence="13">
    <location>
        <position position="2047"/>
    </location>
    <ligand>
        <name>heme</name>
        <dbReference type="ChEBI" id="CHEBI:30413"/>
    </ligand>
    <ligandPart>
        <name>Fe</name>
        <dbReference type="ChEBI" id="CHEBI:18248"/>
    </ligandPart>
</feature>
<dbReference type="SMART" id="SM00355">
    <property type="entry name" value="ZnF_C2H2"/>
    <property type="match status" value="1"/>
</dbReference>
<dbReference type="GO" id="GO:0004497">
    <property type="term" value="F:monooxygenase activity"/>
    <property type="evidence" value="ECO:0007669"/>
    <property type="project" value="UniProtKB-KW"/>
</dbReference>
<dbReference type="PROSITE" id="PS00028">
    <property type="entry name" value="ZINC_FINGER_C2H2_1"/>
    <property type="match status" value="1"/>
</dbReference>
<evidence type="ECO:0000256" key="7">
    <source>
        <dbReference type="ARBA" id="ARBA00022824"/>
    </source>
</evidence>
<dbReference type="EMBL" id="JBBCAQ010000036">
    <property type="protein sequence ID" value="KAK7576322.1"/>
    <property type="molecule type" value="Genomic_DNA"/>
</dbReference>
<keyword evidence="7" id="KW-0256">Endoplasmic reticulum</keyword>
<dbReference type="Gene3D" id="3.30.160.60">
    <property type="entry name" value="Classic Zinc Finger"/>
    <property type="match status" value="1"/>
</dbReference>
<dbReference type="SUPFAM" id="SSF48264">
    <property type="entry name" value="Cytochrome P450"/>
    <property type="match status" value="5"/>
</dbReference>
<evidence type="ECO:0000256" key="14">
    <source>
        <dbReference type="PROSITE-ProRule" id="PRU00042"/>
    </source>
</evidence>
<evidence type="ECO:0000256" key="1">
    <source>
        <dbReference type="ARBA" id="ARBA00001971"/>
    </source>
</evidence>
<keyword evidence="5 13" id="KW-0349">Heme</keyword>
<evidence type="ECO:0000256" key="12">
    <source>
        <dbReference type="ARBA" id="ARBA00023136"/>
    </source>
</evidence>
<dbReference type="InterPro" id="IPR017972">
    <property type="entry name" value="Cyt_P450_CS"/>
</dbReference>
<dbReference type="GO" id="GO:0005789">
    <property type="term" value="C:endoplasmic reticulum membrane"/>
    <property type="evidence" value="ECO:0007669"/>
    <property type="project" value="UniProtKB-SubCell"/>
</dbReference>
<organism evidence="17 18">
    <name type="scientific">Parthenolecanium corni</name>
    <dbReference type="NCBI Taxonomy" id="536013"/>
    <lineage>
        <taxon>Eukaryota</taxon>
        <taxon>Metazoa</taxon>
        <taxon>Ecdysozoa</taxon>
        <taxon>Arthropoda</taxon>
        <taxon>Hexapoda</taxon>
        <taxon>Insecta</taxon>
        <taxon>Pterygota</taxon>
        <taxon>Neoptera</taxon>
        <taxon>Paraneoptera</taxon>
        <taxon>Hemiptera</taxon>
        <taxon>Sternorrhyncha</taxon>
        <taxon>Coccoidea</taxon>
        <taxon>Coccidae</taxon>
        <taxon>Parthenolecanium</taxon>
    </lineage>
</organism>
<keyword evidence="11" id="KW-0503">Monooxygenase</keyword>
<keyword evidence="9" id="KW-0560">Oxidoreductase</keyword>
<comment type="caution">
    <text evidence="17">The sequence shown here is derived from an EMBL/GenBank/DDBJ whole genome shotgun (WGS) entry which is preliminary data.</text>
</comment>
<keyword evidence="8" id="KW-0492">Microsome</keyword>
<dbReference type="FunFam" id="1.10.630.10:FF:000042">
    <property type="entry name" value="Cytochrome P450"/>
    <property type="match status" value="1"/>
</dbReference>
<evidence type="ECO:0000256" key="6">
    <source>
        <dbReference type="ARBA" id="ARBA00022723"/>
    </source>
</evidence>
<keyword evidence="6 13" id="KW-0479">Metal-binding</keyword>
<feature type="region of interest" description="Disordered" evidence="15">
    <location>
        <begin position="19"/>
        <end position="38"/>
    </location>
</feature>
<dbReference type="PRINTS" id="PR00463">
    <property type="entry name" value="EP450I"/>
</dbReference>
<evidence type="ECO:0000256" key="13">
    <source>
        <dbReference type="PIRSR" id="PIRSR602401-1"/>
    </source>
</evidence>
<evidence type="ECO:0000256" key="15">
    <source>
        <dbReference type="SAM" id="MobiDB-lite"/>
    </source>
</evidence>
<dbReference type="CDD" id="cd11056">
    <property type="entry name" value="CYP6-like"/>
    <property type="match status" value="5"/>
</dbReference>
<dbReference type="Gene3D" id="1.10.630.10">
    <property type="entry name" value="Cytochrome P450"/>
    <property type="match status" value="8"/>
</dbReference>
<feature type="domain" description="C2H2-type" evidence="16">
    <location>
        <begin position="114"/>
        <end position="137"/>
    </location>
</feature>
<evidence type="ECO:0000256" key="10">
    <source>
        <dbReference type="ARBA" id="ARBA00023004"/>
    </source>
</evidence>
<dbReference type="PROSITE" id="PS50157">
    <property type="entry name" value="ZINC_FINGER_C2H2_2"/>
    <property type="match status" value="1"/>
</dbReference>
<proteinExistence type="inferred from homology"/>
<reference evidence="17 18" key="1">
    <citation type="submission" date="2024-03" db="EMBL/GenBank/DDBJ databases">
        <title>Adaptation during the transition from Ophiocordyceps entomopathogen to insect associate is accompanied by gene loss and intensified selection.</title>
        <authorList>
            <person name="Ward C.M."/>
            <person name="Onetto C.A."/>
            <person name="Borneman A.R."/>
        </authorList>
    </citation>
    <scope>NUCLEOTIDE SEQUENCE [LARGE SCALE GENOMIC DNA]</scope>
    <source>
        <strain evidence="17">AWRI1</strain>
        <tissue evidence="17">Single Adult Female</tissue>
    </source>
</reference>
<evidence type="ECO:0000256" key="4">
    <source>
        <dbReference type="ARBA" id="ARBA00010617"/>
    </source>
</evidence>
<comment type="subcellular location">
    <subcellularLocation>
        <location evidence="3">Endoplasmic reticulum membrane</location>
        <topology evidence="3">Peripheral membrane protein</topology>
    </subcellularLocation>
    <subcellularLocation>
        <location evidence="2">Microsome membrane</location>
        <topology evidence="2">Peripheral membrane protein</topology>
    </subcellularLocation>
</comment>
<dbReference type="PANTHER" id="PTHR24292">
    <property type="entry name" value="CYTOCHROME P450"/>
    <property type="match status" value="1"/>
</dbReference>
<dbReference type="Proteomes" id="UP001367676">
    <property type="component" value="Unassembled WGS sequence"/>
</dbReference>
<name>A0AAN9T7J9_9HEMI</name>
<dbReference type="GO" id="GO:0008270">
    <property type="term" value="F:zinc ion binding"/>
    <property type="evidence" value="ECO:0007669"/>
    <property type="project" value="UniProtKB-KW"/>
</dbReference>
<evidence type="ECO:0000313" key="17">
    <source>
        <dbReference type="EMBL" id="KAK7576322.1"/>
    </source>
</evidence>
<evidence type="ECO:0000256" key="2">
    <source>
        <dbReference type="ARBA" id="ARBA00004174"/>
    </source>
</evidence>
<sequence length="2106" mass="244125">MTSSAKIFRPWASVNDEAAKSSAESEARNSAFTRVPEPGHPASEFSAIYDNSWNGLPIIYDDWASSLNGLPLQTPESLVQSLSYLDPAYVNMAFPDLYAASSKMTKLKQRPKKFRCPHCKVSFSNNGQLKGHVRIHTAFVFATIYLLISYRLNYWKRKNVPYVPTSVISSIISIFYSPTPLFDHYANIYTELKGHKYGGSFRLSQPQFVVRDPEIIKHILVKDFEYFRDRGNVNFDKNDPITNHLFSSPGNLWRALRIRLTPTFTSGKMKFMFETVKECAEECQQLLEKPAAQGSVLNFKDVSIGYTIEVINSTAFGWKSNSIADSEIRETVEYRKKTGYKRNDFLQLLMALNETSEESENIKITTPHNRDNELKLTNELMTAQCFLFFVAGSDTSSLILSMTLLEVAMNMDIQERLQEEIDSFTTQNDNKITYEMLNRMPYLHKVVQETLRKYPVLPIISRISAKAYNVPDTDIVLEKGTQVIIPIAGLHRDPAIYPNPALFDPERFNDDEIHKRDNYVYLPFGEGPRNCIGSRFGLMTVKLGIVHILKKFILEKTPKTVYPMTFRTNKLITDCGISLFYNPTPLFEHYAQAYDQLKGHRYGGSFQLLQPQFILRDPELIKQILVKDFQYFRDRGGVLFDKYDALQRQVFTSPGDQWKALRVRFTPTFTSGKMKYMFETVKECAVECQEMLEKPPARGIILNFEDVCGPYTTDVMSSTAFGYSTTSLILSMTLLELAMNLDIQKTLQEEIDTFTTQNDNEITYEMLKSMPYLRKVVQETLRKYPVLPLISRICAKAYKLPGTDIVIDKGTEVVIPYSGLHRDPLIYPNPDVFDPERFNDEEIRKRHSYAYLPFGAGPRNCVGSRFGLMTVNLAVVHILKKFNLERTPKTVYPMTFRPLKFVTKNRYPVLLQFSLFNHPTPLVDHYAQAYDQLKGHRYGGSFQLLQPQFILRDPELIKQILVKDFEYFRDRGSVIFDKYDALERHLFTSPADLWKAQRIRLTPTFTSGKMKYMFETVKECAVECQEMLEKPPARGIILNFEDVCAAYTTDVINSTAFECSNEMLTGECFIFFMAGYNTTSLILSMTLLELAMNLDIQKTLREEIDTFITQNDNEITYEMLKSMPYLRKVVQETLRKYPVLPIISRICAKAYKLPGTDIVIDKGTEVVIPYSGLHRDPLIYPNPDIFDPERFNDEEIRKRHSYTYLPYGAGPRNCIGSRFGFMTVNLAVVHILKKFNLERTPKTVYPMTFRPVKFATKCRYPVLLQFSLFNYTTPLVDHYAQAYDQLKGHRYGGSFQLLQPQFILRDPELIKQILVKDFEYFRDRGSVVFDKHDALERHLFSSPGDLWKAQRVRLTPTFTSGKIKYMFETVKECAVECQEMLEKPPARGTILNFEDVCTAYTTDVINSTAFGWKSNVIKNPNSEFKKVTRGLASSTLRFQLKRTFHTIFPSLGPYFNFYLHPPWIRNFFFNIVQETVDYRKKTGYRRKDFLQILITQNERNDESEKNDSIKLESLPELKWSNEMLTGECFLFFVAGYDTSSLILSMTLLELAMNLDIQKTLREEIDTFTTQNDNEITYEMLKSMPYLRKVVQETLRKYPVLPLISRICAKAYKLPGTDIVIDKGTEVVIPYSGLHRDPLIYPNPDVFDPERFNDEEIRKRHSYAYLPFGAGPRNCIVRDPELIKCILTKDFENFRDRGNVIYDDQDPLTKHLFSAPGDLWKALRVRLTPTFTSGKMKYMFNTVKECAEDYQKILENSIKQETSLDFKEIGISYAMDVINSTAFGWKTNSMYNPNEELRKISRTAIRGTARFRFRRLFYMLFPFLKGYVNIFMLPTFMRQFFLNIIQETVQYRKETGYKRNDFLQLLMSLNEQKMDKVGSEKVPRTHNQHELELTNELMAAQCFIFFFGGFDTSSTVISMTLLELTMNLDIQRRLQEEIDNAIIENGGQVTYDMVKNMPYLHKVVQETMRKYPLFPILSRICTKTYRVPQTNIIIEKGTEVIIPVSGLHRDAKYYSNPEIYDPERFNDEISKQRHNYVYLPFGEGPRNCIGLRFALMSVKLGIIHIMHKFNLVKSSKTTYPTFSPYKLVTSCNSPVLLECSSKYDVKT</sequence>
<accession>A0AAN9T7J9</accession>
<dbReference type="GO" id="GO:0005506">
    <property type="term" value="F:iron ion binding"/>
    <property type="evidence" value="ECO:0007669"/>
    <property type="project" value="InterPro"/>
</dbReference>
<dbReference type="InterPro" id="IPR001128">
    <property type="entry name" value="Cyt_P450"/>
</dbReference>
<dbReference type="GO" id="GO:0020037">
    <property type="term" value="F:heme binding"/>
    <property type="evidence" value="ECO:0007669"/>
    <property type="project" value="InterPro"/>
</dbReference>
<keyword evidence="14" id="KW-0862">Zinc</keyword>
<dbReference type="InterPro" id="IPR050476">
    <property type="entry name" value="Insect_CytP450_Detox"/>
</dbReference>
<dbReference type="SUPFAM" id="SSF57667">
    <property type="entry name" value="beta-beta-alpha zinc fingers"/>
    <property type="match status" value="1"/>
</dbReference>
<comment type="similarity">
    <text evidence="4">Belongs to the cytochrome P450 family.</text>
</comment>
<evidence type="ECO:0000256" key="3">
    <source>
        <dbReference type="ARBA" id="ARBA00004406"/>
    </source>
</evidence>
<evidence type="ECO:0000256" key="9">
    <source>
        <dbReference type="ARBA" id="ARBA00023002"/>
    </source>
</evidence>
<evidence type="ECO:0000313" key="18">
    <source>
        <dbReference type="Proteomes" id="UP001367676"/>
    </source>
</evidence>
<dbReference type="InterPro" id="IPR036396">
    <property type="entry name" value="Cyt_P450_sf"/>
</dbReference>
<dbReference type="InterPro" id="IPR002401">
    <property type="entry name" value="Cyt_P450_E_grp-I"/>
</dbReference>
<dbReference type="GO" id="GO:0016705">
    <property type="term" value="F:oxidoreductase activity, acting on paired donors, with incorporation or reduction of molecular oxygen"/>
    <property type="evidence" value="ECO:0007669"/>
    <property type="project" value="InterPro"/>
</dbReference>
<dbReference type="PANTHER" id="PTHR24292:SF54">
    <property type="entry name" value="CYP9F3-RELATED"/>
    <property type="match status" value="1"/>
</dbReference>
<gene>
    <name evidence="17" type="ORF">V9T40_012608</name>
</gene>
<keyword evidence="10 13" id="KW-0408">Iron</keyword>
<evidence type="ECO:0000259" key="16">
    <source>
        <dbReference type="PROSITE" id="PS50157"/>
    </source>
</evidence>